<keyword evidence="2" id="KW-0805">Transcription regulation</keyword>
<dbReference type="CDD" id="cd00182">
    <property type="entry name" value="T-box"/>
    <property type="match status" value="1"/>
</dbReference>
<organism evidence="9 10">
    <name type="scientific">Caenorhabditis auriculariae</name>
    <dbReference type="NCBI Taxonomy" id="2777116"/>
    <lineage>
        <taxon>Eukaryota</taxon>
        <taxon>Metazoa</taxon>
        <taxon>Ecdysozoa</taxon>
        <taxon>Nematoda</taxon>
        <taxon>Chromadorea</taxon>
        <taxon>Rhabditida</taxon>
        <taxon>Rhabditina</taxon>
        <taxon>Rhabditomorpha</taxon>
        <taxon>Rhabditoidea</taxon>
        <taxon>Rhabditidae</taxon>
        <taxon>Peloderinae</taxon>
        <taxon>Caenorhabditis</taxon>
    </lineage>
</organism>
<evidence type="ECO:0000256" key="7">
    <source>
        <dbReference type="SAM" id="MobiDB-lite"/>
    </source>
</evidence>
<keyword evidence="3 6" id="KW-0238">DNA-binding</keyword>
<evidence type="ECO:0000256" key="3">
    <source>
        <dbReference type="ARBA" id="ARBA00023125"/>
    </source>
</evidence>
<dbReference type="InterPro" id="IPR001699">
    <property type="entry name" value="TF_T-box"/>
</dbReference>
<evidence type="ECO:0000259" key="8">
    <source>
        <dbReference type="PROSITE" id="PS50252"/>
    </source>
</evidence>
<dbReference type="GO" id="GO:0000981">
    <property type="term" value="F:DNA-binding transcription factor activity, RNA polymerase II-specific"/>
    <property type="evidence" value="ECO:0007669"/>
    <property type="project" value="TreeGrafter"/>
</dbReference>
<protein>
    <recommendedName>
        <fullName evidence="8">T-box domain-containing protein</fullName>
    </recommendedName>
</protein>
<comment type="caution">
    <text evidence="6">Lacks conserved residue(s) required for the propagation of feature annotation.</text>
</comment>
<keyword evidence="4" id="KW-0804">Transcription</keyword>
<dbReference type="PROSITE" id="PS01264">
    <property type="entry name" value="TBOX_2"/>
    <property type="match status" value="1"/>
</dbReference>
<proteinExistence type="predicted"/>
<comment type="subcellular location">
    <subcellularLocation>
        <location evidence="1 6">Nucleus</location>
    </subcellularLocation>
</comment>
<dbReference type="EMBL" id="CAJGYM010000071">
    <property type="protein sequence ID" value="CAD6196372.1"/>
    <property type="molecule type" value="Genomic_DNA"/>
</dbReference>
<sequence length="242" mass="27796">MRISLAKEDLWRQFNEFTNEMIITKNGRNLFPCLEFKVEDLSPFEFYTFTLQIDRIDSNRHKFQGGEWSSNGPGEPCGPSRVVWHPSGVKSGADWMKRDVCFDRIKLTNNVGVTDPNHIVLHSMHKYAPTLSVYQYSTCDPNFEGLATPVFQRTFGSAAFVAVTAYQNNNVKNLKVEKNKYARGFRNERKRSSSSPETPENSAKMMPQNPEEALQMQQPWCTFPYPPSVIPGYNYPYYGYGC</sequence>
<evidence type="ECO:0000313" key="9">
    <source>
        <dbReference type="EMBL" id="CAD6196372.1"/>
    </source>
</evidence>
<dbReference type="PANTHER" id="PTHR11267:SF170">
    <property type="entry name" value="T-BOX PROTEIN 33-RELATED"/>
    <property type="match status" value="1"/>
</dbReference>
<name>A0A8S1HPJ5_9PELO</name>
<dbReference type="Gene3D" id="2.60.40.820">
    <property type="entry name" value="Transcription factor, T-box"/>
    <property type="match status" value="1"/>
</dbReference>
<accession>A0A8S1HPJ5</accession>
<evidence type="ECO:0000313" key="10">
    <source>
        <dbReference type="Proteomes" id="UP000835052"/>
    </source>
</evidence>
<keyword evidence="5 6" id="KW-0539">Nucleus</keyword>
<evidence type="ECO:0000256" key="6">
    <source>
        <dbReference type="PROSITE-ProRule" id="PRU00201"/>
    </source>
</evidence>
<dbReference type="GO" id="GO:0005634">
    <property type="term" value="C:nucleus"/>
    <property type="evidence" value="ECO:0007669"/>
    <property type="project" value="UniProtKB-SubCell"/>
</dbReference>
<dbReference type="PROSITE" id="PS50252">
    <property type="entry name" value="TBOX_3"/>
    <property type="match status" value="1"/>
</dbReference>
<dbReference type="Proteomes" id="UP000835052">
    <property type="component" value="Unassembled WGS sequence"/>
</dbReference>
<feature type="region of interest" description="Disordered" evidence="7">
    <location>
        <begin position="183"/>
        <end position="209"/>
    </location>
</feature>
<feature type="domain" description="T-box" evidence="8">
    <location>
        <begin position="5"/>
        <end position="187"/>
    </location>
</feature>
<evidence type="ECO:0000256" key="5">
    <source>
        <dbReference type="ARBA" id="ARBA00023242"/>
    </source>
</evidence>
<dbReference type="InterPro" id="IPR008967">
    <property type="entry name" value="p53-like_TF_DNA-bd_sf"/>
</dbReference>
<evidence type="ECO:0000256" key="4">
    <source>
        <dbReference type="ARBA" id="ARBA00023163"/>
    </source>
</evidence>
<dbReference type="GO" id="GO:0001708">
    <property type="term" value="P:cell fate specification"/>
    <property type="evidence" value="ECO:0007669"/>
    <property type="project" value="TreeGrafter"/>
</dbReference>
<evidence type="ECO:0000256" key="1">
    <source>
        <dbReference type="ARBA" id="ARBA00004123"/>
    </source>
</evidence>
<gene>
    <name evidence="9" type="ORF">CAUJ_LOCUS12287</name>
</gene>
<dbReference type="SMART" id="SM00425">
    <property type="entry name" value="TBOX"/>
    <property type="match status" value="1"/>
</dbReference>
<dbReference type="GO" id="GO:0000785">
    <property type="term" value="C:chromatin"/>
    <property type="evidence" value="ECO:0007669"/>
    <property type="project" value="TreeGrafter"/>
</dbReference>
<evidence type="ECO:0000256" key="2">
    <source>
        <dbReference type="ARBA" id="ARBA00023015"/>
    </source>
</evidence>
<reference evidence="9" key="1">
    <citation type="submission" date="2020-10" db="EMBL/GenBank/DDBJ databases">
        <authorList>
            <person name="Kikuchi T."/>
        </authorList>
    </citation>
    <scope>NUCLEOTIDE SEQUENCE</scope>
    <source>
        <strain evidence="9">NKZ352</strain>
    </source>
</reference>
<dbReference type="GO" id="GO:0000978">
    <property type="term" value="F:RNA polymerase II cis-regulatory region sequence-specific DNA binding"/>
    <property type="evidence" value="ECO:0007669"/>
    <property type="project" value="InterPro"/>
</dbReference>
<dbReference type="InterPro" id="IPR018186">
    <property type="entry name" value="TF_T-box_CS"/>
</dbReference>
<dbReference type="PRINTS" id="PR00937">
    <property type="entry name" value="TBOX"/>
</dbReference>
<dbReference type="InterPro" id="IPR046360">
    <property type="entry name" value="T-box_DNA-bd"/>
</dbReference>
<dbReference type="InterPro" id="IPR036960">
    <property type="entry name" value="T-box_sf"/>
</dbReference>
<dbReference type="AlphaFoldDB" id="A0A8S1HPJ5"/>
<dbReference type="OrthoDB" id="6119313at2759"/>
<dbReference type="PANTHER" id="PTHR11267">
    <property type="entry name" value="T-BOX PROTEIN-RELATED"/>
    <property type="match status" value="1"/>
</dbReference>
<keyword evidence="10" id="KW-1185">Reference proteome</keyword>
<dbReference type="SUPFAM" id="SSF49417">
    <property type="entry name" value="p53-like transcription factors"/>
    <property type="match status" value="1"/>
</dbReference>
<dbReference type="GO" id="GO:0045893">
    <property type="term" value="P:positive regulation of DNA-templated transcription"/>
    <property type="evidence" value="ECO:0007669"/>
    <property type="project" value="InterPro"/>
</dbReference>
<dbReference type="Pfam" id="PF00907">
    <property type="entry name" value="T-box"/>
    <property type="match status" value="1"/>
</dbReference>
<comment type="caution">
    <text evidence="9">The sequence shown here is derived from an EMBL/GenBank/DDBJ whole genome shotgun (WGS) entry which is preliminary data.</text>
</comment>